<keyword evidence="12 13" id="KW-0472">Membrane</keyword>
<comment type="catalytic activity">
    <reaction evidence="1">
        <text>ATP + protein L-histidine = ADP + protein N-phospho-L-histidine.</text>
        <dbReference type="EC" id="2.7.13.3"/>
    </reaction>
</comment>
<feature type="domain" description="Signal transduction histidine kinase HWE region" evidence="14">
    <location>
        <begin position="377"/>
        <end position="458"/>
    </location>
</feature>
<dbReference type="InterPro" id="IPR033479">
    <property type="entry name" value="dCache_1"/>
</dbReference>
<dbReference type="GO" id="GO:0005524">
    <property type="term" value="F:ATP binding"/>
    <property type="evidence" value="ECO:0007669"/>
    <property type="project" value="UniProtKB-KW"/>
</dbReference>
<dbReference type="EMBL" id="SDVB01000253">
    <property type="protein sequence ID" value="RYC10206.1"/>
    <property type="molecule type" value="Genomic_DNA"/>
</dbReference>
<dbReference type="SMART" id="SM00911">
    <property type="entry name" value="HWE_HK"/>
    <property type="match status" value="1"/>
</dbReference>
<keyword evidence="7 13" id="KW-0812">Transmembrane</keyword>
<organism evidence="15 16">
    <name type="scientific">Ciceribacter ferrooxidans</name>
    <dbReference type="NCBI Taxonomy" id="2509717"/>
    <lineage>
        <taxon>Bacteria</taxon>
        <taxon>Pseudomonadati</taxon>
        <taxon>Pseudomonadota</taxon>
        <taxon>Alphaproteobacteria</taxon>
        <taxon>Hyphomicrobiales</taxon>
        <taxon>Rhizobiaceae</taxon>
        <taxon>Ciceribacter</taxon>
    </lineage>
</organism>
<evidence type="ECO:0000256" key="3">
    <source>
        <dbReference type="ARBA" id="ARBA00012438"/>
    </source>
</evidence>
<evidence type="ECO:0000256" key="4">
    <source>
        <dbReference type="ARBA" id="ARBA00022475"/>
    </source>
</evidence>
<keyword evidence="10" id="KW-0067">ATP-binding</keyword>
<evidence type="ECO:0000256" key="5">
    <source>
        <dbReference type="ARBA" id="ARBA00022553"/>
    </source>
</evidence>
<comment type="caution">
    <text evidence="15">The sequence shown here is derived from an EMBL/GenBank/DDBJ whole genome shotgun (WGS) entry which is preliminary data.</text>
</comment>
<dbReference type="Gene3D" id="3.30.565.10">
    <property type="entry name" value="Histidine kinase-like ATPase, C-terminal domain"/>
    <property type="match status" value="1"/>
</dbReference>
<feature type="transmembrane region" description="Helical" evidence="13">
    <location>
        <begin position="28"/>
        <end position="54"/>
    </location>
</feature>
<dbReference type="PANTHER" id="PTHR41523">
    <property type="entry name" value="TWO-COMPONENT SYSTEM SENSOR PROTEIN"/>
    <property type="match status" value="1"/>
</dbReference>
<dbReference type="GO" id="GO:0005886">
    <property type="term" value="C:plasma membrane"/>
    <property type="evidence" value="ECO:0007669"/>
    <property type="project" value="UniProtKB-SubCell"/>
</dbReference>
<keyword evidence="16" id="KW-1185">Reference proteome</keyword>
<keyword evidence="9" id="KW-0418">Kinase</keyword>
<feature type="transmembrane region" description="Helical" evidence="13">
    <location>
        <begin position="298"/>
        <end position="317"/>
    </location>
</feature>
<keyword evidence="5" id="KW-0597">Phosphoprotein</keyword>
<dbReference type="GO" id="GO:0004673">
    <property type="term" value="F:protein histidine kinase activity"/>
    <property type="evidence" value="ECO:0007669"/>
    <property type="project" value="UniProtKB-EC"/>
</dbReference>
<name>A0A4Q2SVS4_9HYPH</name>
<dbReference type="Gene3D" id="3.30.450.20">
    <property type="entry name" value="PAS domain"/>
    <property type="match status" value="1"/>
</dbReference>
<dbReference type="EC" id="2.7.13.3" evidence="3"/>
<dbReference type="CDD" id="cd18773">
    <property type="entry name" value="PDC1_HK_sensor"/>
    <property type="match status" value="1"/>
</dbReference>
<keyword evidence="8" id="KW-0547">Nucleotide-binding</keyword>
<evidence type="ECO:0000259" key="14">
    <source>
        <dbReference type="SMART" id="SM00911"/>
    </source>
</evidence>
<evidence type="ECO:0000313" key="16">
    <source>
        <dbReference type="Proteomes" id="UP000291088"/>
    </source>
</evidence>
<dbReference type="Pfam" id="PF02743">
    <property type="entry name" value="dCache_1"/>
    <property type="match status" value="1"/>
</dbReference>
<dbReference type="Proteomes" id="UP000291088">
    <property type="component" value="Unassembled WGS sequence"/>
</dbReference>
<evidence type="ECO:0000256" key="6">
    <source>
        <dbReference type="ARBA" id="ARBA00022679"/>
    </source>
</evidence>
<evidence type="ECO:0000256" key="10">
    <source>
        <dbReference type="ARBA" id="ARBA00022840"/>
    </source>
</evidence>
<dbReference type="InterPro" id="IPR011102">
    <property type="entry name" value="Sig_transdc_His_kinase_HWE"/>
</dbReference>
<dbReference type="OrthoDB" id="341208at2"/>
<evidence type="ECO:0000256" key="12">
    <source>
        <dbReference type="ARBA" id="ARBA00023136"/>
    </source>
</evidence>
<dbReference type="PANTHER" id="PTHR41523:SF7">
    <property type="entry name" value="HISTIDINE KINASE"/>
    <property type="match status" value="1"/>
</dbReference>
<evidence type="ECO:0000256" key="8">
    <source>
        <dbReference type="ARBA" id="ARBA00022741"/>
    </source>
</evidence>
<evidence type="ECO:0000313" key="15">
    <source>
        <dbReference type="EMBL" id="RYC10206.1"/>
    </source>
</evidence>
<evidence type="ECO:0000256" key="2">
    <source>
        <dbReference type="ARBA" id="ARBA00004651"/>
    </source>
</evidence>
<evidence type="ECO:0000256" key="9">
    <source>
        <dbReference type="ARBA" id="ARBA00022777"/>
    </source>
</evidence>
<keyword evidence="11 13" id="KW-1133">Transmembrane helix</keyword>
<dbReference type="AlphaFoldDB" id="A0A4Q2SVS4"/>
<keyword evidence="4" id="KW-1003">Cell membrane</keyword>
<evidence type="ECO:0000256" key="1">
    <source>
        <dbReference type="ARBA" id="ARBA00000085"/>
    </source>
</evidence>
<evidence type="ECO:0000256" key="7">
    <source>
        <dbReference type="ARBA" id="ARBA00022692"/>
    </source>
</evidence>
<reference evidence="15 16" key="1">
    <citation type="submission" date="2019-01" db="EMBL/GenBank/DDBJ databases">
        <authorList>
            <person name="Deng T."/>
        </authorList>
    </citation>
    <scope>NUCLEOTIDE SEQUENCE [LARGE SCALE GENOMIC DNA]</scope>
    <source>
        <strain evidence="15 16">F8825</strain>
    </source>
</reference>
<sequence>MLLTFPRGTLARSRASGGLSRFFPTTSLGIYLMAMAALTILPFLGFVVFLLVQLENGERATLRRETAQDAQVIGRSVERRLQEMATTLRLLSTSPELKSGDLVAFQDRTASSLRASSLYLLLVDRQGEQLMNTRVPPGKPLQRMSNVPALQSALSSGQIEVSDIFFGATSQRWVFNVTTPLTRDQSPNAAAMILAQDAGDLSSMTATDALPPGWSAAIIDANGDVVVSSGPDNQPSGTPFPKEMVDVMTGGNDSAVVPESDPQTLVGYYRIPGWSWRTVTWGPISSAQETLMSTWRRLFFGSSILLVLSLLVAWAVAQQLRRSVRQITAMAEQIGEGEIVSPVVTKITEANQVAIALSNASFDRRQAEDRVHLVLNELVHRTTNILTLVQSMMRQISRKSSNMEEFQAAIGGRLSGLARSIEALAREQWVGIPLSQLVNLQLSTVAGSCDRVTLVGRDFTLNTQAVQNLGLVFYELGTNSVKYGALSTPSGRILVKWHIAEGDLGPMLEICWAESGGPPVEEPHRRGFGTTIIERHAASAFGGKVELHYRRDGMTWILKAPFRAFEIENDQSGH</sequence>
<comment type="subcellular location">
    <subcellularLocation>
        <location evidence="2">Cell membrane</location>
        <topology evidence="2">Multi-pass membrane protein</topology>
    </subcellularLocation>
</comment>
<accession>A0A4Q2SVS4</accession>
<protein>
    <recommendedName>
        <fullName evidence="3">histidine kinase</fullName>
        <ecNumber evidence="3">2.7.13.3</ecNumber>
    </recommendedName>
</protein>
<evidence type="ECO:0000256" key="11">
    <source>
        <dbReference type="ARBA" id="ARBA00022989"/>
    </source>
</evidence>
<evidence type="ECO:0000256" key="13">
    <source>
        <dbReference type="SAM" id="Phobius"/>
    </source>
</evidence>
<gene>
    <name evidence="15" type="ORF">EUU22_19285</name>
</gene>
<dbReference type="Pfam" id="PF07536">
    <property type="entry name" value="HWE_HK"/>
    <property type="match status" value="1"/>
</dbReference>
<proteinExistence type="predicted"/>
<keyword evidence="6" id="KW-0808">Transferase</keyword>
<dbReference type="InterPro" id="IPR036890">
    <property type="entry name" value="HATPase_C_sf"/>
</dbReference>